<comment type="caution">
    <text evidence="11">The sequence shown here is derived from an EMBL/GenBank/DDBJ whole genome shotgun (WGS) entry which is preliminary data.</text>
</comment>
<dbReference type="AlphaFoldDB" id="A0A9D1WDJ3"/>
<feature type="transmembrane region" description="Helical" evidence="8">
    <location>
        <begin position="260"/>
        <end position="284"/>
    </location>
</feature>
<evidence type="ECO:0000256" key="7">
    <source>
        <dbReference type="ARBA" id="ARBA00023177"/>
    </source>
</evidence>
<feature type="domain" description="Ammonium transporter AmtB-like" evidence="10">
    <location>
        <begin position="72"/>
        <end position="475"/>
    </location>
</feature>
<evidence type="ECO:0000256" key="4">
    <source>
        <dbReference type="ARBA" id="ARBA00022692"/>
    </source>
</evidence>
<evidence type="ECO:0000256" key="2">
    <source>
        <dbReference type="ARBA" id="ARBA00005887"/>
    </source>
</evidence>
<keyword evidence="5 8" id="KW-1133">Transmembrane helix</keyword>
<proteinExistence type="inferred from homology"/>
<name>A0A9D1WDJ3_9GAMM</name>
<evidence type="ECO:0000256" key="1">
    <source>
        <dbReference type="ARBA" id="ARBA00004141"/>
    </source>
</evidence>
<dbReference type="Pfam" id="PF00909">
    <property type="entry name" value="Ammonium_transp"/>
    <property type="match status" value="1"/>
</dbReference>
<dbReference type="Gene3D" id="1.10.3430.10">
    <property type="entry name" value="Ammonium transporter AmtB like domains"/>
    <property type="match status" value="1"/>
</dbReference>
<sequence length="476" mass="49372">MPAIEEEEEEQEAEAQAVASTGDSVTYSATDASEGTAAIAAGSAVTTALAESELASAVDTAKAQVTVLINNAFVLVCAILVIIMSVPGVALFYGGLVRAKNVLSILQQCLVTFSLCMLLWFIVGYSWAFSGAGTVDSFWDLLLGNSDRVLLAGVSVEALSGNLNELNFVIFQGAFCAISACLIVGAVAERMRFGALMLALALWVLGSYVPLAHMVWGQGLIEHYFAAYDFAGGTVVHINAAMAAIVAAKMLGPRIDLNKVALAPHSLPLTYLGCGLLWMGWFGFNAGSELSPDGVSALAFVNTVLAPAAAALVWALLERVLNGKSSSLGSASGVLAGLVAITPACAFVGPLGAVALGAISGAVCLWGVRGFKRLTKIDDSLDVFGIHGLGAIVGALLTGVFCAPELGGMGYKGFHEGWLSQFAGQLGSVVVAMIWSGVVSYVAFFIAGKLCHSLRVSRDDERAGLDLTFHGERGYS</sequence>
<organism evidence="11 12">
    <name type="scientific">Candidatus Anaerobiospirillum pullistercoris</name>
    <dbReference type="NCBI Taxonomy" id="2838452"/>
    <lineage>
        <taxon>Bacteria</taxon>
        <taxon>Pseudomonadati</taxon>
        <taxon>Pseudomonadota</taxon>
        <taxon>Gammaproteobacteria</taxon>
        <taxon>Aeromonadales</taxon>
        <taxon>Succinivibrionaceae</taxon>
        <taxon>Anaerobiospirillum</taxon>
    </lineage>
</organism>
<feature type="transmembrane region" description="Helical" evidence="8">
    <location>
        <begin position="296"/>
        <end position="317"/>
    </location>
</feature>
<dbReference type="InterPro" id="IPR024041">
    <property type="entry name" value="NH4_transpt_AmtB-like_dom"/>
</dbReference>
<feature type="transmembrane region" description="Helical" evidence="8">
    <location>
        <begin position="228"/>
        <end position="248"/>
    </location>
</feature>
<dbReference type="PANTHER" id="PTHR43029">
    <property type="entry name" value="AMMONIUM TRANSPORTER MEP2"/>
    <property type="match status" value="1"/>
</dbReference>
<keyword evidence="4 8" id="KW-0812">Transmembrane</keyword>
<comment type="subcellular location">
    <subcellularLocation>
        <location evidence="8">Cell membrane</location>
        <topology evidence="8">Multi-pass membrane protein</topology>
    </subcellularLocation>
    <subcellularLocation>
        <location evidence="1">Membrane</location>
        <topology evidence="1">Multi-pass membrane protein</topology>
    </subcellularLocation>
</comment>
<accession>A0A9D1WDJ3</accession>
<dbReference type="PRINTS" id="PR00342">
    <property type="entry name" value="RHESUSRHD"/>
</dbReference>
<reference evidence="11" key="1">
    <citation type="journal article" date="2021" name="PeerJ">
        <title>Extensive microbial diversity within the chicken gut microbiome revealed by metagenomics and culture.</title>
        <authorList>
            <person name="Gilroy R."/>
            <person name="Ravi A."/>
            <person name="Getino M."/>
            <person name="Pursley I."/>
            <person name="Horton D.L."/>
            <person name="Alikhan N.F."/>
            <person name="Baker D."/>
            <person name="Gharbi K."/>
            <person name="Hall N."/>
            <person name="Watson M."/>
            <person name="Adriaenssens E.M."/>
            <person name="Foster-Nyarko E."/>
            <person name="Jarju S."/>
            <person name="Secka A."/>
            <person name="Antonio M."/>
            <person name="Oren A."/>
            <person name="Chaudhuri R.R."/>
            <person name="La Ragione R."/>
            <person name="Hildebrand F."/>
            <person name="Pallen M.J."/>
        </authorList>
    </citation>
    <scope>NUCLEOTIDE SEQUENCE</scope>
    <source>
        <strain evidence="11">USASDec5-558</strain>
    </source>
</reference>
<feature type="transmembrane region" description="Helical" evidence="8">
    <location>
        <begin position="383"/>
        <end position="406"/>
    </location>
</feature>
<comment type="similarity">
    <text evidence="2 8">Belongs to the ammonia transporter channel (TC 1.A.11.2) family.</text>
</comment>
<feature type="compositionally biased region" description="Acidic residues" evidence="9">
    <location>
        <begin position="1"/>
        <end position="13"/>
    </location>
</feature>
<evidence type="ECO:0000313" key="12">
    <source>
        <dbReference type="Proteomes" id="UP000886829"/>
    </source>
</evidence>
<keyword evidence="6 8" id="KW-0472">Membrane</keyword>
<dbReference type="PANTHER" id="PTHR43029:SF10">
    <property type="entry name" value="AMMONIUM TRANSPORTER MEP2"/>
    <property type="match status" value="1"/>
</dbReference>
<dbReference type="InterPro" id="IPR001905">
    <property type="entry name" value="Ammonium_transpt"/>
</dbReference>
<feature type="region of interest" description="Disordered" evidence="9">
    <location>
        <begin position="1"/>
        <end position="22"/>
    </location>
</feature>
<dbReference type="EMBL" id="DXEV01000044">
    <property type="protein sequence ID" value="HIX56297.1"/>
    <property type="molecule type" value="Genomic_DNA"/>
</dbReference>
<dbReference type="InterPro" id="IPR029020">
    <property type="entry name" value="Ammonium/urea_transptr"/>
</dbReference>
<feature type="transmembrane region" description="Helical" evidence="8">
    <location>
        <begin position="426"/>
        <end position="448"/>
    </location>
</feature>
<evidence type="ECO:0000256" key="6">
    <source>
        <dbReference type="ARBA" id="ARBA00023136"/>
    </source>
</evidence>
<dbReference type="NCBIfam" id="TIGR00836">
    <property type="entry name" value="amt"/>
    <property type="match status" value="1"/>
</dbReference>
<feature type="transmembrane region" description="Helical" evidence="8">
    <location>
        <begin position="72"/>
        <end position="97"/>
    </location>
</feature>
<evidence type="ECO:0000313" key="11">
    <source>
        <dbReference type="EMBL" id="HIX56297.1"/>
    </source>
</evidence>
<dbReference type="SUPFAM" id="SSF111352">
    <property type="entry name" value="Ammonium transporter"/>
    <property type="match status" value="1"/>
</dbReference>
<dbReference type="InterPro" id="IPR002229">
    <property type="entry name" value="RhesusRHD"/>
</dbReference>
<protein>
    <recommendedName>
        <fullName evidence="8">Ammonium transporter</fullName>
    </recommendedName>
</protein>
<feature type="transmembrane region" description="Helical" evidence="8">
    <location>
        <begin position="195"/>
        <end position="216"/>
    </location>
</feature>
<feature type="transmembrane region" description="Helical" evidence="8">
    <location>
        <begin position="169"/>
        <end position="188"/>
    </location>
</feature>
<feature type="transmembrane region" description="Helical" evidence="8">
    <location>
        <begin position="355"/>
        <end position="371"/>
    </location>
</feature>
<evidence type="ECO:0000259" key="10">
    <source>
        <dbReference type="Pfam" id="PF00909"/>
    </source>
</evidence>
<feature type="transmembrane region" description="Helical" evidence="8">
    <location>
        <begin position="109"/>
        <end position="129"/>
    </location>
</feature>
<dbReference type="GO" id="GO:0008519">
    <property type="term" value="F:ammonium channel activity"/>
    <property type="evidence" value="ECO:0007669"/>
    <property type="project" value="InterPro"/>
</dbReference>
<evidence type="ECO:0000256" key="8">
    <source>
        <dbReference type="RuleBase" id="RU362002"/>
    </source>
</evidence>
<keyword evidence="3 8" id="KW-0813">Transport</keyword>
<dbReference type="Proteomes" id="UP000886829">
    <property type="component" value="Unassembled WGS sequence"/>
</dbReference>
<dbReference type="GO" id="GO:0005886">
    <property type="term" value="C:plasma membrane"/>
    <property type="evidence" value="ECO:0007669"/>
    <property type="project" value="UniProtKB-SubCell"/>
</dbReference>
<evidence type="ECO:0000256" key="3">
    <source>
        <dbReference type="ARBA" id="ARBA00022448"/>
    </source>
</evidence>
<evidence type="ECO:0000256" key="5">
    <source>
        <dbReference type="ARBA" id="ARBA00022989"/>
    </source>
</evidence>
<gene>
    <name evidence="11" type="ORF">H9850_02355</name>
</gene>
<keyword evidence="7 8" id="KW-0924">Ammonia transport</keyword>
<evidence type="ECO:0000256" key="9">
    <source>
        <dbReference type="SAM" id="MobiDB-lite"/>
    </source>
</evidence>
<reference evidence="11" key="2">
    <citation type="submission" date="2021-04" db="EMBL/GenBank/DDBJ databases">
        <authorList>
            <person name="Gilroy R."/>
        </authorList>
    </citation>
    <scope>NUCLEOTIDE SEQUENCE</scope>
    <source>
        <strain evidence="11">USASDec5-558</strain>
    </source>
</reference>
<feature type="transmembrane region" description="Helical" evidence="8">
    <location>
        <begin position="329"/>
        <end position="349"/>
    </location>
</feature>